<dbReference type="InterPro" id="IPR011330">
    <property type="entry name" value="Glyco_hydro/deAcase_b/a-brl"/>
</dbReference>
<dbReference type="STRING" id="574087.Acear_0286"/>
<keyword evidence="1" id="KW-0732">Signal</keyword>
<dbReference type="CDD" id="cd10936">
    <property type="entry name" value="CE4_DAC2"/>
    <property type="match status" value="1"/>
</dbReference>
<dbReference type="OrthoDB" id="9784811at2"/>
<dbReference type="AlphaFoldDB" id="D9QU42"/>
<dbReference type="RefSeq" id="WP_013277281.1">
    <property type="nucleotide sequence ID" value="NC_014378.1"/>
</dbReference>
<dbReference type="eggNOG" id="COG2861">
    <property type="taxonomic scope" value="Bacteria"/>
</dbReference>
<dbReference type="EMBL" id="CP002105">
    <property type="protein sequence ID" value="ADL11835.1"/>
    <property type="molecule type" value="Genomic_DNA"/>
</dbReference>
<proteinExistence type="predicted"/>
<dbReference type="GO" id="GO:0005975">
    <property type="term" value="P:carbohydrate metabolic process"/>
    <property type="evidence" value="ECO:0007669"/>
    <property type="project" value="InterPro"/>
</dbReference>
<dbReference type="PANTHER" id="PTHR30105">
    <property type="entry name" value="UNCHARACTERIZED YIBQ-RELATED"/>
    <property type="match status" value="1"/>
</dbReference>
<keyword evidence="3" id="KW-1185">Reference proteome</keyword>
<name>D9QU42_ACEAZ</name>
<dbReference type="Gene3D" id="3.20.20.370">
    <property type="entry name" value="Glycoside hydrolase/deacetylase"/>
    <property type="match status" value="1"/>
</dbReference>
<dbReference type="KEGG" id="aar:Acear_0286"/>
<evidence type="ECO:0000256" key="1">
    <source>
        <dbReference type="SAM" id="SignalP"/>
    </source>
</evidence>
<dbReference type="PANTHER" id="PTHR30105:SF2">
    <property type="entry name" value="DIVERGENT POLYSACCHARIDE DEACETYLASE SUPERFAMILY"/>
    <property type="match status" value="1"/>
</dbReference>
<gene>
    <name evidence="2" type="ordered locus">Acear_0286</name>
</gene>
<evidence type="ECO:0008006" key="4">
    <source>
        <dbReference type="Google" id="ProtNLM"/>
    </source>
</evidence>
<organism evidence="2 3">
    <name type="scientific">Acetohalobium arabaticum (strain ATCC 49924 / DSM 5501 / Z-7288)</name>
    <dbReference type="NCBI Taxonomy" id="574087"/>
    <lineage>
        <taxon>Bacteria</taxon>
        <taxon>Bacillati</taxon>
        <taxon>Bacillota</taxon>
        <taxon>Clostridia</taxon>
        <taxon>Halanaerobiales</taxon>
        <taxon>Halobacteroidaceae</taxon>
        <taxon>Acetohalobium</taxon>
    </lineage>
</organism>
<dbReference type="HOGENOM" id="CLU_041643_6_0_9"/>
<dbReference type="Proteomes" id="UP000001661">
    <property type="component" value="Chromosome"/>
</dbReference>
<feature type="signal peptide" evidence="1">
    <location>
        <begin position="1"/>
        <end position="25"/>
    </location>
</feature>
<dbReference type="Pfam" id="PF04748">
    <property type="entry name" value="Polysacc_deac_2"/>
    <property type="match status" value="1"/>
</dbReference>
<dbReference type="InterPro" id="IPR006837">
    <property type="entry name" value="Divergent_DAC"/>
</dbReference>
<sequence>MNQKLGKICLIISGLLIISTLTACSSSTPTKTNVEKLNYIEISKDIKDKVNSYWQQQELDFRSEMEWGRKKKEMIAEREVSWQKNFQKIELPFPSSKEQELDRLLTGLKHKLTADEVKIELETESSGSEVAEAELTVKLQSAELKDKELTLYHLKMTQPKVKARMAFIIDDLGFNRDGTAELMEIDRPLTVAVLPFRPYSTSDAEKAVQAGHEILLHLPMEPSSPVSPGEGAIYTDMAPEEIRTTIQKGLASLGVEVAGVNNHMGSKVTADNKTMSVVLDYLHQQDLFFIDSSTAPRSVVPAAAREVGESYAVNHLFIDNIDDKERINKQIQYLADVALKQGELITIGHIKPNTIQAIKELIPKLEEKGIQLVYVSELVK</sequence>
<feature type="chain" id="PRO_5003127138" description="Divergent polysaccharide deacetylase family protein" evidence="1">
    <location>
        <begin position="26"/>
        <end position="380"/>
    </location>
</feature>
<reference evidence="2 3" key="1">
    <citation type="journal article" date="2010" name="Stand. Genomic Sci.">
        <title>Complete genome sequence of Acetohalobium arabaticum type strain (Z-7288).</title>
        <authorList>
            <person name="Sikorski J."/>
            <person name="Lapidus A."/>
            <person name="Chertkov O."/>
            <person name="Lucas S."/>
            <person name="Copeland A."/>
            <person name="Glavina Del Rio T."/>
            <person name="Nolan M."/>
            <person name="Tice H."/>
            <person name="Cheng J.F."/>
            <person name="Han C."/>
            <person name="Brambilla E."/>
            <person name="Pitluck S."/>
            <person name="Liolios K."/>
            <person name="Ivanova N."/>
            <person name="Mavromatis K."/>
            <person name="Mikhailova N."/>
            <person name="Pati A."/>
            <person name="Bruce D."/>
            <person name="Detter C."/>
            <person name="Tapia R."/>
            <person name="Goodwin L."/>
            <person name="Chen A."/>
            <person name="Palaniappan K."/>
            <person name="Land M."/>
            <person name="Hauser L."/>
            <person name="Chang Y.J."/>
            <person name="Jeffries C.D."/>
            <person name="Rohde M."/>
            <person name="Goker M."/>
            <person name="Spring S."/>
            <person name="Woyke T."/>
            <person name="Bristow J."/>
            <person name="Eisen J.A."/>
            <person name="Markowitz V."/>
            <person name="Hugenholtz P."/>
            <person name="Kyrpides N.C."/>
            <person name="Klenk H.P."/>
        </authorList>
    </citation>
    <scope>NUCLEOTIDE SEQUENCE [LARGE SCALE GENOMIC DNA]</scope>
    <source>
        <strain evidence="3">ATCC 49924 / DSM 5501 / Z-7288</strain>
    </source>
</reference>
<dbReference type="PROSITE" id="PS51257">
    <property type="entry name" value="PROKAR_LIPOPROTEIN"/>
    <property type="match status" value="1"/>
</dbReference>
<evidence type="ECO:0000313" key="3">
    <source>
        <dbReference type="Proteomes" id="UP000001661"/>
    </source>
</evidence>
<evidence type="ECO:0000313" key="2">
    <source>
        <dbReference type="EMBL" id="ADL11835.1"/>
    </source>
</evidence>
<dbReference type="SUPFAM" id="SSF88713">
    <property type="entry name" value="Glycoside hydrolase/deacetylase"/>
    <property type="match status" value="1"/>
</dbReference>
<protein>
    <recommendedName>
        <fullName evidence="4">Divergent polysaccharide deacetylase family protein</fullName>
    </recommendedName>
</protein>
<accession>D9QU42</accession>